<proteinExistence type="predicted"/>
<dbReference type="RefSeq" id="WP_168671279.1">
    <property type="nucleotide sequence ID" value="NZ_JAAVTK010000001.1"/>
</dbReference>
<evidence type="ECO:0000313" key="3">
    <source>
        <dbReference type="EMBL" id="NKI87614.1"/>
    </source>
</evidence>
<evidence type="ECO:0000313" key="4">
    <source>
        <dbReference type="Proteomes" id="UP000717634"/>
    </source>
</evidence>
<name>A0ABX1HCK4_9BACT</name>
<dbReference type="PROSITE" id="PS50933">
    <property type="entry name" value="CHRD"/>
    <property type="match status" value="1"/>
</dbReference>
<evidence type="ECO:0000256" key="1">
    <source>
        <dbReference type="SAM" id="SignalP"/>
    </source>
</evidence>
<organism evidence="3 4">
    <name type="scientific">Hymenobacter artigasi</name>
    <dbReference type="NCBI Taxonomy" id="2719616"/>
    <lineage>
        <taxon>Bacteria</taxon>
        <taxon>Pseudomonadati</taxon>
        <taxon>Bacteroidota</taxon>
        <taxon>Cytophagia</taxon>
        <taxon>Cytophagales</taxon>
        <taxon>Hymenobacteraceae</taxon>
        <taxon>Hymenobacter</taxon>
    </lineage>
</organism>
<dbReference type="EMBL" id="JAAVTK010000001">
    <property type="protein sequence ID" value="NKI87614.1"/>
    <property type="molecule type" value="Genomic_DNA"/>
</dbReference>
<feature type="domain" description="CHRD" evidence="2">
    <location>
        <begin position="31"/>
        <end position="145"/>
    </location>
</feature>
<sequence>MKKSYIFLLASAVSLFTACSKKDDTTPTTNTNTELTATINGAQQVPSNNSTATGTFTGSYNSGTKQLTYVVTYQGMTPTIAHIHTGAPGIKGSVAIPFANLTSPITGTVTLAPEQADNILNNGMYVNIHSSAFSDGEIRGDIKKK</sequence>
<gene>
    <name evidence="3" type="ORF">HBN54_000193</name>
</gene>
<reference evidence="3 4" key="1">
    <citation type="submission" date="2020-03" db="EMBL/GenBank/DDBJ databases">
        <title>Genomic Encyclopedia of Type Strains, Phase IV (KMG-V): Genome sequencing to study the core and pangenomes of soil and plant-associated prokaryotes.</title>
        <authorList>
            <person name="Whitman W."/>
        </authorList>
    </citation>
    <scope>NUCLEOTIDE SEQUENCE [LARGE SCALE GENOMIC DNA]</scope>
    <source>
        <strain evidence="3 4">1B</strain>
    </source>
</reference>
<dbReference type="SMART" id="SM00754">
    <property type="entry name" value="CHRD"/>
    <property type="match status" value="1"/>
</dbReference>
<protein>
    <submittedName>
        <fullName evidence="3">Flp pilus assembly protein TadG</fullName>
    </submittedName>
</protein>
<feature type="chain" id="PRO_5045893031" evidence="1">
    <location>
        <begin position="19"/>
        <end position="145"/>
    </location>
</feature>
<dbReference type="InterPro" id="IPR010895">
    <property type="entry name" value="CHRD"/>
</dbReference>
<feature type="signal peptide" evidence="1">
    <location>
        <begin position="1"/>
        <end position="18"/>
    </location>
</feature>
<evidence type="ECO:0000259" key="2">
    <source>
        <dbReference type="PROSITE" id="PS50933"/>
    </source>
</evidence>
<dbReference type="Pfam" id="PF07452">
    <property type="entry name" value="CHRD"/>
    <property type="match status" value="1"/>
</dbReference>
<dbReference type="Proteomes" id="UP000717634">
    <property type="component" value="Unassembled WGS sequence"/>
</dbReference>
<comment type="caution">
    <text evidence="3">The sequence shown here is derived from an EMBL/GenBank/DDBJ whole genome shotgun (WGS) entry which is preliminary data.</text>
</comment>
<accession>A0ABX1HCK4</accession>
<keyword evidence="1" id="KW-0732">Signal</keyword>
<dbReference type="PROSITE" id="PS51257">
    <property type="entry name" value="PROKAR_LIPOPROTEIN"/>
    <property type="match status" value="1"/>
</dbReference>
<keyword evidence="4" id="KW-1185">Reference proteome</keyword>